<reference evidence="2" key="1">
    <citation type="submission" date="2019-05" db="EMBL/GenBank/DDBJ databases">
        <title>Annotation for the trematode Paragonimus heterotremus.</title>
        <authorList>
            <person name="Choi Y.-J."/>
        </authorList>
    </citation>
    <scope>NUCLEOTIDE SEQUENCE</scope>
    <source>
        <strain evidence="2">LC</strain>
    </source>
</reference>
<gene>
    <name evidence="2" type="ORF">PHET_04771</name>
</gene>
<dbReference type="EMBL" id="LUCH01002282">
    <property type="protein sequence ID" value="KAF5401724.1"/>
    <property type="molecule type" value="Genomic_DNA"/>
</dbReference>
<evidence type="ECO:0000313" key="2">
    <source>
        <dbReference type="EMBL" id="KAF5401724.1"/>
    </source>
</evidence>
<feature type="transmembrane region" description="Helical" evidence="1">
    <location>
        <begin position="12"/>
        <end position="28"/>
    </location>
</feature>
<evidence type="ECO:0000256" key="1">
    <source>
        <dbReference type="SAM" id="Phobius"/>
    </source>
</evidence>
<name>A0A8J4WIV6_9TREM</name>
<keyword evidence="3" id="KW-1185">Reference proteome</keyword>
<dbReference type="Proteomes" id="UP000748531">
    <property type="component" value="Unassembled WGS sequence"/>
</dbReference>
<keyword evidence="1" id="KW-0472">Membrane</keyword>
<organism evidence="2 3">
    <name type="scientific">Paragonimus heterotremus</name>
    <dbReference type="NCBI Taxonomy" id="100268"/>
    <lineage>
        <taxon>Eukaryota</taxon>
        <taxon>Metazoa</taxon>
        <taxon>Spiralia</taxon>
        <taxon>Lophotrochozoa</taxon>
        <taxon>Platyhelminthes</taxon>
        <taxon>Trematoda</taxon>
        <taxon>Digenea</taxon>
        <taxon>Plagiorchiida</taxon>
        <taxon>Troglotremata</taxon>
        <taxon>Troglotrematidae</taxon>
        <taxon>Paragonimus</taxon>
    </lineage>
</organism>
<comment type="caution">
    <text evidence="2">The sequence shown here is derived from an EMBL/GenBank/DDBJ whole genome shotgun (WGS) entry which is preliminary data.</text>
</comment>
<dbReference type="AlphaFoldDB" id="A0A8J4WIV6"/>
<dbReference type="OrthoDB" id="270568at2759"/>
<proteinExistence type="predicted"/>
<keyword evidence="1" id="KW-1133">Transmembrane helix</keyword>
<sequence length="721" mass="79810">MLHSVFHTLKLKHVYALILSLLLVFLVANHMHFRLIPIWVLHFHPDIAKISSVSSSYSTKYFSAHLSCVSHRADLGSLLSNSTTFLLVSSGHAETSVVVVYRLPKLHEQKLYIVNREQRESTLHRLVPVSHLTLADQHVLATAADSFGDHIIFVIVTVPALMGTNMTGDGYQILLINQTAHVLWKRHISLPTVAIGSAFASISIDSTCGRVSGRLCGSVFVTFPTPSGDVYEVSTLALLLDSGEMQWLYQPEAPRVPKKSLQLLSSEKHWKLALLDQYESHSHVDESAWQIYQQSLQLILPIQWYGVENSRMVSIHELSSTGIRVSAVSSDPVHVNTLLSLHPRGVDVFDQTSGKLLARLSRNWKPGSTYAILSSLNTSGYFSRTAGHPSLHELRLTSTIVPASLKYSGTHIKHPSEEKSEPLNTPEYGDFSHSVDCRGLLQRLEFDPGNANKQWSVIHTGLCRPHSLMEFARLGKPEWLEDETKTVPPIVIKRSLSTGFNGLFDSLFSLLSKAVQSQFPVRERIDDVANHDVIFLSSDGSLSSLSNMGHENWRVIAEVSWLQISRTIAANPDTTDARLRDLYHHQFRPSLSAVDLETLGQDTSWNDGMAPSGISSLSSTLLSTLVVVGWDSLSLVDRHSGILLATHKLPSQPIGKPINIPSVRTHKYPGCVGSCSASSLFIIPFDGMLIAFGVTAELRVWTLAPLCLFLSFFLLSALNRI</sequence>
<keyword evidence="1" id="KW-0812">Transmembrane</keyword>
<protein>
    <submittedName>
        <fullName evidence="2">Uncharacterized protein</fullName>
    </submittedName>
</protein>
<evidence type="ECO:0000313" key="3">
    <source>
        <dbReference type="Proteomes" id="UP000748531"/>
    </source>
</evidence>
<accession>A0A8J4WIV6</accession>
<feature type="transmembrane region" description="Helical" evidence="1">
    <location>
        <begin position="700"/>
        <end position="718"/>
    </location>
</feature>